<reference evidence="2" key="1">
    <citation type="journal article" date="2014" name="Genome Biol.">
        <title>Genome analysis of a major urban malaria vector mosquito, Anopheles stephensi.</title>
        <authorList>
            <person name="Jiang X."/>
            <person name="Peery A."/>
            <person name="Hall A.B."/>
            <person name="Sharma A."/>
            <person name="Chen X.G."/>
            <person name="Waterhouse R.M."/>
            <person name="Komissarov A."/>
            <person name="Riehle M.M."/>
            <person name="Shouche Y."/>
            <person name="Sharakhova M.V."/>
            <person name="Lawson D."/>
            <person name="Pakpour N."/>
            <person name="Arensburger P."/>
            <person name="Davidson V.L."/>
            <person name="Eiglmeier K."/>
            <person name="Emrich S."/>
            <person name="George P."/>
            <person name="Kennedy R.C."/>
            <person name="Mane S.P."/>
            <person name="Maslen G."/>
            <person name="Oringanje C."/>
            <person name="Qi Y."/>
            <person name="Settlage R."/>
            <person name="Tojo M."/>
            <person name="Tubio J.M."/>
            <person name="Unger M.F."/>
            <person name="Wang B."/>
            <person name="Vernick K.D."/>
            <person name="Ribeiro J.M."/>
            <person name="James A.A."/>
            <person name="Michel K."/>
            <person name="Riehle M.A."/>
            <person name="Luckhart S."/>
            <person name="Sharakhov I.V."/>
            <person name="Tu Z."/>
        </authorList>
    </citation>
    <scope>NUCLEOTIDE SEQUENCE [LARGE SCALE GENOMIC DNA]</scope>
    <source>
        <strain evidence="2">Indian</strain>
    </source>
</reference>
<dbReference type="AlphaFoldDB" id="A0A182Y600"/>
<protein>
    <submittedName>
        <fullName evidence="1">Uncharacterized protein</fullName>
    </submittedName>
</protein>
<dbReference type="VEuPathDB" id="VectorBase:ASTE004966"/>
<evidence type="ECO:0000313" key="1">
    <source>
        <dbReference type="EnsemblMetazoa" id="ASTEI03886-PA"/>
    </source>
</evidence>
<dbReference type="Proteomes" id="UP000076408">
    <property type="component" value="Unassembled WGS sequence"/>
</dbReference>
<reference evidence="1" key="2">
    <citation type="submission" date="2020-05" db="UniProtKB">
        <authorList>
            <consortium name="EnsemblMetazoa"/>
        </authorList>
    </citation>
    <scope>IDENTIFICATION</scope>
    <source>
        <strain evidence="1">Indian</strain>
    </source>
</reference>
<dbReference type="EnsemblMetazoa" id="ASTEI03886-RA">
    <property type="protein sequence ID" value="ASTEI03886-PA"/>
    <property type="gene ID" value="ASTEI03886"/>
</dbReference>
<keyword evidence="2" id="KW-1185">Reference proteome</keyword>
<accession>A0A182Y600</accession>
<proteinExistence type="predicted"/>
<organism evidence="1 2">
    <name type="scientific">Anopheles stephensi</name>
    <name type="common">Indo-Pakistan malaria mosquito</name>
    <dbReference type="NCBI Taxonomy" id="30069"/>
    <lineage>
        <taxon>Eukaryota</taxon>
        <taxon>Metazoa</taxon>
        <taxon>Ecdysozoa</taxon>
        <taxon>Arthropoda</taxon>
        <taxon>Hexapoda</taxon>
        <taxon>Insecta</taxon>
        <taxon>Pterygota</taxon>
        <taxon>Neoptera</taxon>
        <taxon>Endopterygota</taxon>
        <taxon>Diptera</taxon>
        <taxon>Nematocera</taxon>
        <taxon>Culicoidea</taxon>
        <taxon>Culicidae</taxon>
        <taxon>Anophelinae</taxon>
        <taxon>Anopheles</taxon>
    </lineage>
</organism>
<dbReference type="VEuPathDB" id="VectorBase:ASTEI03886"/>
<sequence length="72" mass="7578">MYGHGNGGGGITNLNDDDVEEAIHQSFARPKRQTHLKPAADRISCDSGISLEDPALITPINPPAPGPSSEGW</sequence>
<dbReference type="VEuPathDB" id="VectorBase:ASTEI20_033446"/>
<evidence type="ECO:0000313" key="2">
    <source>
        <dbReference type="Proteomes" id="UP000076408"/>
    </source>
</evidence>
<name>A0A182Y600_ANOST</name>